<gene>
    <name evidence="7" type="ORF">DM860_011323</name>
</gene>
<dbReference type="Proteomes" id="UP000249390">
    <property type="component" value="Unassembled WGS sequence"/>
</dbReference>
<dbReference type="SMART" id="SM01175">
    <property type="entry name" value="DUF4206"/>
    <property type="match status" value="1"/>
</dbReference>
<feature type="compositionally biased region" description="Basic and acidic residues" evidence="5">
    <location>
        <begin position="25"/>
        <end position="34"/>
    </location>
</feature>
<proteinExistence type="predicted"/>
<evidence type="ECO:0000256" key="4">
    <source>
        <dbReference type="ARBA" id="ARBA00022833"/>
    </source>
</evidence>
<feature type="region of interest" description="Disordered" evidence="5">
    <location>
        <begin position="1"/>
        <end position="42"/>
    </location>
</feature>
<dbReference type="AlphaFoldDB" id="A0A328DPJ5"/>
<dbReference type="SMART" id="SM00312">
    <property type="entry name" value="PX"/>
    <property type="match status" value="1"/>
</dbReference>
<dbReference type="SUPFAM" id="SSF64268">
    <property type="entry name" value="PX domain"/>
    <property type="match status" value="1"/>
</dbReference>
<dbReference type="PROSITE" id="PS50195">
    <property type="entry name" value="PX"/>
    <property type="match status" value="1"/>
</dbReference>
<evidence type="ECO:0000313" key="8">
    <source>
        <dbReference type="Proteomes" id="UP000249390"/>
    </source>
</evidence>
<dbReference type="Pfam" id="PF00787">
    <property type="entry name" value="PX"/>
    <property type="match status" value="1"/>
</dbReference>
<dbReference type="GO" id="GO:0016020">
    <property type="term" value="C:membrane"/>
    <property type="evidence" value="ECO:0007669"/>
    <property type="project" value="UniProtKB-ARBA"/>
</dbReference>
<evidence type="ECO:0000256" key="3">
    <source>
        <dbReference type="ARBA" id="ARBA00022771"/>
    </source>
</evidence>
<evidence type="ECO:0000259" key="6">
    <source>
        <dbReference type="PROSITE" id="PS50195"/>
    </source>
</evidence>
<protein>
    <recommendedName>
        <fullName evidence="6">PX domain-containing protein</fullName>
    </recommendedName>
</protein>
<dbReference type="InterPro" id="IPR001683">
    <property type="entry name" value="PX_dom"/>
</dbReference>
<evidence type="ECO:0000256" key="5">
    <source>
        <dbReference type="SAM" id="MobiDB-lite"/>
    </source>
</evidence>
<accession>A0A328DPJ5</accession>
<dbReference type="GO" id="GO:0005768">
    <property type="term" value="C:endosome"/>
    <property type="evidence" value="ECO:0007669"/>
    <property type="project" value="UniProtKB-ARBA"/>
</dbReference>
<evidence type="ECO:0000256" key="2">
    <source>
        <dbReference type="ARBA" id="ARBA00022737"/>
    </source>
</evidence>
<evidence type="ECO:0000256" key="1">
    <source>
        <dbReference type="ARBA" id="ARBA00022723"/>
    </source>
</evidence>
<feature type="domain" description="PX" evidence="6">
    <location>
        <begin position="511"/>
        <end position="631"/>
    </location>
</feature>
<reference evidence="7 8" key="1">
    <citation type="submission" date="2018-06" db="EMBL/GenBank/DDBJ databases">
        <title>The Genome of Cuscuta australis (Dodder) Provides Insight into the Evolution of Plant Parasitism.</title>
        <authorList>
            <person name="Liu H."/>
        </authorList>
    </citation>
    <scope>NUCLEOTIDE SEQUENCE [LARGE SCALE GENOMIC DNA]</scope>
    <source>
        <strain evidence="8">cv. Yunnan</strain>
        <tissue evidence="7">Vines</tissue>
    </source>
</reference>
<sequence length="961" mass="106681">MSRSPEPEMVNGEGTGEKLSAAIDSHCDPPDHDSLLSPKSDSGDVLTYYSSCESEYERYCSANSAMGTPTVCSSLASASFREFPDSFGLGDEQHKGWNCGSYRNLSEFGDPSPLHENEYCKQKSEAVKELVGARGGGRGADLYGNAGLFLKREESLMEYINMDGGWRIKTEGFPSTKSDEEGSQIHGFEEDMDVGVLGKEVETYNGKLEASCLQAGLELDAESGGCLDGCDTSSSSGHSEDDHSMYGGETDTEERFNSYCSSSLPQLSQKCGESENKLCMNSSVAFGSDDWDDFMQETEANSSVTLAQDDFRAENKNFEVDNPEHTSVVLSQCTNTTTRPLEPSDLLKNCKGEQGEHLKVLLTQKSQNYDVGEPAEFKDCLNNREGILSHNQQYNISEEGTQTHSSRMDSKSTTLNAEPLLGSASGKHSEDTKTVNLELKGFYDEIVHDMEEILLDSSESSGFALGNRIYQSYIPLLSRDGGSTASTSGTDDVYPVIQHPRRISWTEVIGARQINGNVSLSERMLGVKEYTVYKIRVWSGEEKWDVERRFREFLNLYRSLKKTFADQGLILPSPWSSIELEPLKIFRSASPDVIAERSVLIQACLQSVLHTEFLSAPLNALFCFLSPSQDIPNLLTSNTNTPKSLRSTFGKTISLIVQNRPFKSVKQLLDEQHCTCAGCHMNFGVGKSRIQEFVQTLGWGRPRLCEYSGHLYCSSCHTNETAVLPARVLHYWDFNYYSVSQMAKSYLESIHDQPMLCVSAVNPVLFSKVPTLQHVTNMRKRIGVMLPFVRCNFRASIFKAVGSRRYLLEGSDFFALRDLIDLSKGVFAALPVMVETISRKITEHIAEQCLICCDVGIPCNARQHCEDLSSLIFPFQEGEIERCKSCKTAFHRNCFKKISACPCGVQLKPKPERNSGVVHDNGSKRFLSALFPKVKPSKSSSHSSREQDNVILMGSLPSNTL</sequence>
<keyword evidence="2" id="KW-0677">Repeat</keyword>
<dbReference type="GO" id="GO:0008270">
    <property type="term" value="F:zinc ion binding"/>
    <property type="evidence" value="ECO:0007669"/>
    <property type="project" value="UniProtKB-KW"/>
</dbReference>
<keyword evidence="4" id="KW-0862">Zinc</keyword>
<organism evidence="7 8">
    <name type="scientific">Cuscuta australis</name>
    <dbReference type="NCBI Taxonomy" id="267555"/>
    <lineage>
        <taxon>Eukaryota</taxon>
        <taxon>Viridiplantae</taxon>
        <taxon>Streptophyta</taxon>
        <taxon>Embryophyta</taxon>
        <taxon>Tracheophyta</taxon>
        <taxon>Spermatophyta</taxon>
        <taxon>Magnoliopsida</taxon>
        <taxon>eudicotyledons</taxon>
        <taxon>Gunneridae</taxon>
        <taxon>Pentapetalae</taxon>
        <taxon>asterids</taxon>
        <taxon>lamiids</taxon>
        <taxon>Solanales</taxon>
        <taxon>Convolvulaceae</taxon>
        <taxon>Cuscuteae</taxon>
        <taxon>Cuscuta</taxon>
        <taxon>Cuscuta subgen. Grammica</taxon>
        <taxon>Cuscuta sect. Cleistogrammica</taxon>
    </lineage>
</organism>
<dbReference type="PANTHER" id="PTHR12326">
    <property type="entry name" value="PLECKSTRIN HOMOLOGY DOMAIN CONTAINING PROTEIN"/>
    <property type="match status" value="1"/>
</dbReference>
<name>A0A328DPJ5_9ASTE</name>
<dbReference type="Pfam" id="PF13901">
    <property type="entry name" value="RH_dom"/>
    <property type="match status" value="1"/>
</dbReference>
<feature type="region of interest" description="Disordered" evidence="5">
    <location>
        <begin position="230"/>
        <end position="250"/>
    </location>
</feature>
<dbReference type="PANTHER" id="PTHR12326:SF3">
    <property type="entry name" value="DIFFERENTIALLY EXPRESSED IN FDCP 8 HOMOLOG"/>
    <property type="match status" value="1"/>
</dbReference>
<dbReference type="EMBL" id="NQVE01000114">
    <property type="protein sequence ID" value="RAL47585.1"/>
    <property type="molecule type" value="Genomic_DNA"/>
</dbReference>
<feature type="region of interest" description="Disordered" evidence="5">
    <location>
        <begin position="934"/>
        <end position="961"/>
    </location>
</feature>
<dbReference type="InterPro" id="IPR036871">
    <property type="entry name" value="PX_dom_sf"/>
</dbReference>
<keyword evidence="1" id="KW-0479">Metal-binding</keyword>
<dbReference type="CDD" id="cd06093">
    <property type="entry name" value="PX_domain"/>
    <property type="match status" value="1"/>
</dbReference>
<dbReference type="GO" id="GO:0035091">
    <property type="term" value="F:phosphatidylinositol binding"/>
    <property type="evidence" value="ECO:0007669"/>
    <property type="project" value="InterPro"/>
</dbReference>
<dbReference type="Gene3D" id="3.30.1520.10">
    <property type="entry name" value="Phox-like domain"/>
    <property type="match status" value="1"/>
</dbReference>
<comment type="caution">
    <text evidence="7">The sequence shown here is derived from an EMBL/GenBank/DDBJ whole genome shotgun (WGS) entry which is preliminary data.</text>
</comment>
<keyword evidence="8" id="KW-1185">Reference proteome</keyword>
<dbReference type="InterPro" id="IPR025258">
    <property type="entry name" value="RH_dom"/>
</dbReference>
<dbReference type="InterPro" id="IPR051366">
    <property type="entry name" value="DEF8"/>
</dbReference>
<keyword evidence="3" id="KW-0863">Zinc-finger</keyword>
<evidence type="ECO:0000313" key="7">
    <source>
        <dbReference type="EMBL" id="RAL47585.1"/>
    </source>
</evidence>